<reference evidence="3" key="1">
    <citation type="submission" date="2020-11" db="EMBL/GenBank/DDBJ databases">
        <authorList>
            <person name="Tran Van P."/>
        </authorList>
    </citation>
    <scope>NUCLEOTIDE SEQUENCE</scope>
</reference>
<sequence>MELSRGSVILFFAVWILLVGALNIQAVLWHYGYFQREAGGKVGLPELALRGLGRGGLDLIRFLEENRRNDTPLFRAAANFSVWNNSIHQTVQDDGFSWRQCGSEKDPLQLSSLSILPSLFVIPGNLTLSLSAKVVTVVSDRIAMNRSLRLALVLGMTQAESCPTSRTRFKEELRD</sequence>
<evidence type="ECO:0000256" key="1">
    <source>
        <dbReference type="ARBA" id="ARBA00022729"/>
    </source>
</evidence>
<feature type="transmembrane region" description="Helical" evidence="2">
    <location>
        <begin position="6"/>
        <end position="31"/>
    </location>
</feature>
<keyword evidence="1" id="KW-0732">Signal</keyword>
<keyword evidence="2" id="KW-0812">Transmembrane</keyword>
<name>A0A7R9A352_9CRUS</name>
<dbReference type="EMBL" id="LR899665">
    <property type="protein sequence ID" value="CAD7241557.1"/>
    <property type="molecule type" value="Genomic_DNA"/>
</dbReference>
<organism evidence="3">
    <name type="scientific">Darwinula stevensoni</name>
    <dbReference type="NCBI Taxonomy" id="69355"/>
    <lineage>
        <taxon>Eukaryota</taxon>
        <taxon>Metazoa</taxon>
        <taxon>Ecdysozoa</taxon>
        <taxon>Arthropoda</taxon>
        <taxon>Crustacea</taxon>
        <taxon>Oligostraca</taxon>
        <taxon>Ostracoda</taxon>
        <taxon>Podocopa</taxon>
        <taxon>Podocopida</taxon>
        <taxon>Darwinulocopina</taxon>
        <taxon>Darwinuloidea</taxon>
        <taxon>Darwinulidae</taxon>
        <taxon>Darwinula</taxon>
    </lineage>
</organism>
<dbReference type="Gene3D" id="2.70.220.10">
    <property type="entry name" value="Ganglioside GM2 activator"/>
    <property type="match status" value="1"/>
</dbReference>
<dbReference type="EMBL" id="CAJPEV010000148">
    <property type="protein sequence ID" value="CAG0881393.1"/>
    <property type="molecule type" value="Genomic_DNA"/>
</dbReference>
<proteinExistence type="predicted"/>
<evidence type="ECO:0000256" key="2">
    <source>
        <dbReference type="SAM" id="Phobius"/>
    </source>
</evidence>
<gene>
    <name evidence="3" type="ORF">DSTB1V02_LOCUS1545</name>
</gene>
<protein>
    <submittedName>
        <fullName evidence="3">Uncharacterized protein</fullName>
    </submittedName>
</protein>
<dbReference type="InterPro" id="IPR036846">
    <property type="entry name" value="GM2-AP_sf"/>
</dbReference>
<evidence type="ECO:0000313" key="3">
    <source>
        <dbReference type="EMBL" id="CAD7241557.1"/>
    </source>
</evidence>
<dbReference type="AlphaFoldDB" id="A0A7R9A352"/>
<accession>A0A7R9A352</accession>
<dbReference type="SUPFAM" id="SSF63707">
    <property type="entry name" value="Ganglioside M2 (gm2) activator"/>
    <property type="match status" value="1"/>
</dbReference>
<evidence type="ECO:0000313" key="4">
    <source>
        <dbReference type="Proteomes" id="UP000677054"/>
    </source>
</evidence>
<keyword evidence="4" id="KW-1185">Reference proteome</keyword>
<keyword evidence="2" id="KW-0472">Membrane</keyword>
<dbReference type="Proteomes" id="UP000677054">
    <property type="component" value="Unassembled WGS sequence"/>
</dbReference>
<keyword evidence="2" id="KW-1133">Transmembrane helix</keyword>